<dbReference type="STRING" id="270351.Maq22A_c12670"/>
<dbReference type="OrthoDB" id="9803988at2"/>
<evidence type="ECO:0000256" key="4">
    <source>
        <dbReference type="ARBA" id="ARBA00022729"/>
    </source>
</evidence>
<dbReference type="PROSITE" id="PS51318">
    <property type="entry name" value="TAT"/>
    <property type="match status" value="1"/>
</dbReference>
<dbReference type="Pfam" id="PF00496">
    <property type="entry name" value="SBP_bac_5"/>
    <property type="match status" value="1"/>
</dbReference>
<name>A0A0C6FBH0_9HYPH</name>
<dbReference type="InterPro" id="IPR039424">
    <property type="entry name" value="SBP_5"/>
</dbReference>
<evidence type="ECO:0000256" key="1">
    <source>
        <dbReference type="ARBA" id="ARBA00004418"/>
    </source>
</evidence>
<evidence type="ECO:0000313" key="7">
    <source>
        <dbReference type="EMBL" id="BAQ45773.1"/>
    </source>
</evidence>
<dbReference type="GO" id="GO:0043190">
    <property type="term" value="C:ATP-binding cassette (ABC) transporter complex"/>
    <property type="evidence" value="ECO:0007669"/>
    <property type="project" value="InterPro"/>
</dbReference>
<dbReference type="KEGG" id="maqu:Maq22A_c12670"/>
<sequence length="540" mass="58963">MSQLDADAFETMSPADRDRVLDGLRRGASRRDILGLLGSAGMGLLAGGAVFGSATKALAQTPKRGGNIRVCTYTSSTSDTLDPAKQSNASDYVRCNFFYNKLVRIDQTGAPGPELAESYDSPDAKTWTFKIRKGVTFHDGKALTVEDVVFSLKRHLDPAVGSKANTLAKQMTTIEAAGPNEVRIVLSGANADWPTILGTAHFHIVQAGTTDFSKGIGTGPFKCKEFTPGVRTMAVRNGDYWRQPGPFLDSIEFFGLPDEQSRVNALMSGDVQIAAVINPRSLRVIESMGGFGVLETKAGLYTNLIARLDEGPGANPDFVLGMKYLLNRTQMRSAVFRGYAEVANDHPIPSSNRYHAADIPQRPYDPEKAKFHFNKAGVLGSTIPLVASPAADASVEMAVLMQQDAKKLGLNIDVQRVPSDGYWSNYWMKSPLCFGNINPRPTADLLFSLFFKSDAAWNESRWKNEKFDQLIVAARAERDEAKRKQMYHDAQVLVHDEAGIGIPAFISNIDCYSSKIKGLHPIPTGGLMGYTFGEYAWLDA</sequence>
<dbReference type="PANTHER" id="PTHR30290">
    <property type="entry name" value="PERIPLASMIC BINDING COMPONENT OF ABC TRANSPORTER"/>
    <property type="match status" value="1"/>
</dbReference>
<dbReference type="InterPro" id="IPR000914">
    <property type="entry name" value="SBP_5_dom"/>
</dbReference>
<reference evidence="7 8" key="1">
    <citation type="journal article" date="2015" name="Genome Announc.">
        <title>Complete Genome Sequence of Methylobacterium aquaticum Strain 22A, Isolated from Racomitrium japonicum Moss.</title>
        <authorList>
            <person name="Tani A."/>
            <person name="Ogura Y."/>
            <person name="Hayashi T."/>
            <person name="Kimbara K."/>
        </authorList>
    </citation>
    <scope>NUCLEOTIDE SEQUENCE [LARGE SCALE GENOMIC DNA]</scope>
    <source>
        <strain evidence="7 8">MA-22A</strain>
    </source>
</reference>
<comment type="similarity">
    <text evidence="2">Belongs to the bacterial solute-binding protein 5 family.</text>
</comment>
<evidence type="ECO:0000259" key="6">
    <source>
        <dbReference type="Pfam" id="PF00496"/>
    </source>
</evidence>
<comment type="subcellular location">
    <subcellularLocation>
        <location evidence="1">Periplasm</location>
    </subcellularLocation>
</comment>
<dbReference type="InterPro" id="IPR006311">
    <property type="entry name" value="TAT_signal"/>
</dbReference>
<keyword evidence="4" id="KW-0732">Signal</keyword>
<dbReference type="GO" id="GO:0015833">
    <property type="term" value="P:peptide transport"/>
    <property type="evidence" value="ECO:0007669"/>
    <property type="project" value="TreeGrafter"/>
</dbReference>
<feature type="transmembrane region" description="Helical" evidence="5">
    <location>
        <begin position="33"/>
        <end position="54"/>
    </location>
</feature>
<keyword evidence="5" id="KW-0812">Transmembrane</keyword>
<dbReference type="RefSeq" id="WP_060847044.1">
    <property type="nucleotide sequence ID" value="NZ_AP014704.1"/>
</dbReference>
<keyword evidence="5" id="KW-1133">Transmembrane helix</keyword>
<evidence type="ECO:0000256" key="3">
    <source>
        <dbReference type="ARBA" id="ARBA00022448"/>
    </source>
</evidence>
<dbReference type="InterPro" id="IPR030678">
    <property type="entry name" value="Peptide/Ni-bd"/>
</dbReference>
<protein>
    <submittedName>
        <fullName evidence="7">ABC transporter substrate-binding protein</fullName>
    </submittedName>
</protein>
<dbReference type="PANTHER" id="PTHR30290:SF9">
    <property type="entry name" value="OLIGOPEPTIDE-BINDING PROTEIN APPA"/>
    <property type="match status" value="1"/>
</dbReference>
<dbReference type="EMBL" id="AP014704">
    <property type="protein sequence ID" value="BAQ45773.1"/>
    <property type="molecule type" value="Genomic_DNA"/>
</dbReference>
<proteinExistence type="inferred from homology"/>
<dbReference type="GO" id="GO:0030288">
    <property type="term" value="C:outer membrane-bounded periplasmic space"/>
    <property type="evidence" value="ECO:0007669"/>
    <property type="project" value="UniProtKB-ARBA"/>
</dbReference>
<reference evidence="8" key="2">
    <citation type="submission" date="2015-01" db="EMBL/GenBank/DDBJ databases">
        <title>Complete genome sequence of Methylobacterium aquaticum strain 22A.</title>
        <authorList>
            <person name="Tani A."/>
            <person name="Ogura Y."/>
            <person name="Hayashi T."/>
        </authorList>
    </citation>
    <scope>NUCLEOTIDE SEQUENCE [LARGE SCALE GENOMIC DNA]</scope>
    <source>
        <strain evidence="8">MA-22A</strain>
    </source>
</reference>
<gene>
    <name evidence="7" type="primary">ddpA</name>
    <name evidence="7" type="ORF">Maq22A_c12670</name>
</gene>
<accession>A0A0C6FBH0</accession>
<evidence type="ECO:0000313" key="8">
    <source>
        <dbReference type="Proteomes" id="UP000061432"/>
    </source>
</evidence>
<evidence type="ECO:0000256" key="5">
    <source>
        <dbReference type="SAM" id="Phobius"/>
    </source>
</evidence>
<dbReference type="PIRSF" id="PIRSF002741">
    <property type="entry name" value="MppA"/>
    <property type="match status" value="1"/>
</dbReference>
<feature type="domain" description="Solute-binding protein family 5" evidence="6">
    <location>
        <begin position="111"/>
        <end position="450"/>
    </location>
</feature>
<evidence type="ECO:0000256" key="2">
    <source>
        <dbReference type="ARBA" id="ARBA00005695"/>
    </source>
</evidence>
<dbReference type="PATRIC" id="fig|270351.10.peg.2450"/>
<dbReference type="Gene3D" id="3.40.190.10">
    <property type="entry name" value="Periplasmic binding protein-like II"/>
    <property type="match status" value="1"/>
</dbReference>
<keyword evidence="5" id="KW-0472">Membrane</keyword>
<dbReference type="Gene3D" id="3.10.105.10">
    <property type="entry name" value="Dipeptide-binding Protein, Domain 3"/>
    <property type="match status" value="1"/>
</dbReference>
<dbReference type="AlphaFoldDB" id="A0A0C6FBH0"/>
<dbReference type="CDD" id="cd08503">
    <property type="entry name" value="PBP2_NikA_DppA_OppA_like_17"/>
    <property type="match status" value="1"/>
</dbReference>
<keyword evidence="3" id="KW-0813">Transport</keyword>
<dbReference type="GO" id="GO:1904680">
    <property type="term" value="F:peptide transmembrane transporter activity"/>
    <property type="evidence" value="ECO:0007669"/>
    <property type="project" value="TreeGrafter"/>
</dbReference>
<dbReference type="Proteomes" id="UP000061432">
    <property type="component" value="Chromosome"/>
</dbReference>
<dbReference type="SUPFAM" id="SSF53850">
    <property type="entry name" value="Periplasmic binding protein-like II"/>
    <property type="match status" value="1"/>
</dbReference>
<organism evidence="7 8">
    <name type="scientific">Methylobacterium aquaticum</name>
    <dbReference type="NCBI Taxonomy" id="270351"/>
    <lineage>
        <taxon>Bacteria</taxon>
        <taxon>Pseudomonadati</taxon>
        <taxon>Pseudomonadota</taxon>
        <taxon>Alphaproteobacteria</taxon>
        <taxon>Hyphomicrobiales</taxon>
        <taxon>Methylobacteriaceae</taxon>
        <taxon>Methylobacterium</taxon>
    </lineage>
</organism>